<evidence type="ECO:0000313" key="1">
    <source>
        <dbReference type="EMBL" id="MPM18363.1"/>
    </source>
</evidence>
<evidence type="ECO:0008006" key="2">
    <source>
        <dbReference type="Google" id="ProtNLM"/>
    </source>
</evidence>
<dbReference type="Pfam" id="PF05742">
    <property type="entry name" value="TANGO2"/>
    <property type="match status" value="1"/>
</dbReference>
<dbReference type="PANTHER" id="PTHR17985">
    <property type="entry name" value="SER/THR-RICH PROTEIN T10 IN DGCR REGION"/>
    <property type="match status" value="1"/>
</dbReference>
<sequence length="258" mass="29036">MCLISIQLRQHAVYKLVLVANRDEQYDRPALPAHFWSDHPDLLAGKDLSARGTWLGITKQGRIAAVTNSYLITTQESDQKLSRGNLVMDYLTGNIGPEGYLEQIRQQRTDYNGFNLLIGSSDSFHHYNNILDEISIIRTGNYAVSNATLDTPWPKVTLTKAAMAELASSSELDEEAIFRIMADRTPPSDDQLPDLPLPLPILRAVSANFIQTERYGTRSTTLILIDHCDQVTFVERSYLPDGTSSEVRFNFQLMAEEK</sequence>
<dbReference type="EMBL" id="VSSQ01002968">
    <property type="protein sequence ID" value="MPM18363.1"/>
    <property type="molecule type" value="Genomic_DNA"/>
</dbReference>
<dbReference type="AlphaFoldDB" id="A0A644XVM8"/>
<dbReference type="PANTHER" id="PTHR17985:SF8">
    <property type="entry name" value="TRANSPORT AND GOLGI ORGANIZATION PROTEIN 2 HOMOLOG"/>
    <property type="match status" value="1"/>
</dbReference>
<comment type="caution">
    <text evidence="1">The sequence shown here is derived from an EMBL/GenBank/DDBJ whole genome shotgun (WGS) entry which is preliminary data.</text>
</comment>
<organism evidence="1">
    <name type="scientific">bioreactor metagenome</name>
    <dbReference type="NCBI Taxonomy" id="1076179"/>
    <lineage>
        <taxon>unclassified sequences</taxon>
        <taxon>metagenomes</taxon>
        <taxon>ecological metagenomes</taxon>
    </lineage>
</organism>
<name>A0A644XVM8_9ZZZZ</name>
<reference evidence="1" key="1">
    <citation type="submission" date="2019-08" db="EMBL/GenBank/DDBJ databases">
        <authorList>
            <person name="Kucharzyk K."/>
            <person name="Murdoch R.W."/>
            <person name="Higgins S."/>
            <person name="Loffler F."/>
        </authorList>
    </citation>
    <scope>NUCLEOTIDE SEQUENCE</scope>
</reference>
<dbReference type="InterPro" id="IPR008551">
    <property type="entry name" value="TANGO2"/>
</dbReference>
<accession>A0A644XVM8</accession>
<proteinExistence type="predicted"/>
<protein>
    <recommendedName>
        <fullName evidence="2">Transport and Golgi organization protein 2</fullName>
    </recommendedName>
</protein>
<gene>
    <name evidence="1" type="ORF">SDC9_64772</name>
</gene>